<keyword evidence="6" id="KW-1003">Cell membrane</keyword>
<evidence type="ECO:0000256" key="9">
    <source>
        <dbReference type="ARBA" id="ARBA00022692"/>
    </source>
</evidence>
<dbReference type="GO" id="GO:0016887">
    <property type="term" value="F:ATP hydrolysis activity"/>
    <property type="evidence" value="ECO:0007669"/>
    <property type="project" value="InterPro"/>
</dbReference>
<dbReference type="InterPro" id="IPR044492">
    <property type="entry name" value="P_typ_ATPase_HD_dom"/>
</dbReference>
<keyword evidence="10" id="KW-0547">Nucleotide-binding</keyword>
<evidence type="ECO:0000256" key="1">
    <source>
        <dbReference type="ARBA" id="ARBA00003954"/>
    </source>
</evidence>
<dbReference type="Pfam" id="PF00690">
    <property type="entry name" value="Cation_ATPase_N"/>
    <property type="match status" value="1"/>
</dbReference>
<feature type="transmembrane region" description="Helical" evidence="18">
    <location>
        <begin position="306"/>
        <end position="330"/>
    </location>
</feature>
<dbReference type="InterPro" id="IPR023214">
    <property type="entry name" value="HAD_sf"/>
</dbReference>
<name>A0A154QGI7_9GAMM</name>
<comment type="similarity">
    <text evidence="3">Belongs to the cation transport ATPase (P-type) (TC 3.A.3) family. Type IIIB subfamily.</text>
</comment>
<dbReference type="InterPro" id="IPR008250">
    <property type="entry name" value="ATPase_P-typ_transduc_dom_A_sf"/>
</dbReference>
<dbReference type="SFLD" id="SFLDS00003">
    <property type="entry name" value="Haloacid_Dehalogenase"/>
    <property type="match status" value="1"/>
</dbReference>
<dbReference type="InterPro" id="IPR036412">
    <property type="entry name" value="HAD-like_sf"/>
</dbReference>
<keyword evidence="7" id="KW-0997">Cell inner membrane</keyword>
<dbReference type="InterPro" id="IPR004014">
    <property type="entry name" value="ATPase_P-typ_cation-transptr_N"/>
</dbReference>
<evidence type="ECO:0000256" key="12">
    <source>
        <dbReference type="ARBA" id="ARBA00022842"/>
    </source>
</evidence>
<dbReference type="InterPro" id="IPR023298">
    <property type="entry name" value="ATPase_P-typ_TM_dom_sf"/>
</dbReference>
<dbReference type="RefSeq" id="WP_007514052.1">
    <property type="nucleotide sequence ID" value="NZ_LVJS01000047.1"/>
</dbReference>
<dbReference type="SUPFAM" id="SSF56784">
    <property type="entry name" value="HAD-like"/>
    <property type="match status" value="1"/>
</dbReference>
<dbReference type="Pfam" id="PF13246">
    <property type="entry name" value="Cation_ATPase"/>
    <property type="match status" value="1"/>
</dbReference>
<comment type="function">
    <text evidence="1">Mediates magnesium influx to the cytosol.</text>
</comment>
<evidence type="ECO:0000256" key="7">
    <source>
        <dbReference type="ARBA" id="ARBA00022519"/>
    </source>
</evidence>
<accession>A0A154QGI7</accession>
<gene>
    <name evidence="20" type="ORF">RHOFW104T7_14140</name>
</gene>
<evidence type="ECO:0000256" key="13">
    <source>
        <dbReference type="ARBA" id="ARBA00022967"/>
    </source>
</evidence>
<evidence type="ECO:0000256" key="3">
    <source>
        <dbReference type="ARBA" id="ARBA00008746"/>
    </source>
</evidence>
<comment type="caution">
    <text evidence="20">The sequence shown here is derived from an EMBL/GenBank/DDBJ whole genome shotgun (WGS) entry which is preliminary data.</text>
</comment>
<evidence type="ECO:0000256" key="16">
    <source>
        <dbReference type="ARBA" id="ARBA00029806"/>
    </source>
</evidence>
<evidence type="ECO:0000256" key="18">
    <source>
        <dbReference type="SAM" id="Phobius"/>
    </source>
</evidence>
<dbReference type="Pfam" id="PF00122">
    <property type="entry name" value="E1-E2_ATPase"/>
    <property type="match status" value="1"/>
</dbReference>
<sequence>MIKQSIQGALPRAADRGASAPLHVAVAQEAFRANSELLASLETTPAGLDEEQIEARLHRDGINEVSYEKPPHWSRQLLRAFKNPFIIVLLVLAVVQMFATPDDLSGPIIIAAMVGISVLLSFTQEYRSSKAAERLKAMVRNTATVTRRASDGHSERIEVPVGELVAGDIVHLAAGDMVPADLRLLHAKDLFISQAILTGESLPVEKAAPGAHGAAEADRANPLDLPTICYMGTNVVSGTATAVVVATGPRSYLGSLAHSIVGQRVQTSFDRGVNSVSWLLIRFMAVMVPVVFLINGFDKHDWLQAFMFALSVAVGLTPEMLPLIVTANLAKGALAMSRRKVVVKRLNAIQNFGAMDVLCTDKTGTLTLDKIVLERHLDLHGEESDEALEYGYLNSRFQTGLKNLMDKAVLAHRDLEPAAAHYRIVDEIPFDFQRRRMSVVLGNGDGHDLIVCKGAVEEMLSICTWAKTGDQIVPMTDAQRDEIKEMTRGLNEDGLRVLVVAVKQQPPAGRPYGVADESGLTAVGCLAFLDPPKDSAATAIAALHHHGVQVKVITGDNEAVTRKICREVGLDVEHSAQGRQIEPLDDAALDELVKRTTVFAKMSPLQKARVVKSLQRQGHTVGFLGDGINDAPALREADVGISVDTATDIAKESADIILLEKNLMVLEEGVIEGRITFGNIIKYIKMTASSNFGNMFSVLVASAFLPFLPMLPLQILVLNLLYDISQLSIPFDRMDDEYLRKPRKWDASDIGRFMVWIGPVSSIFDITTFLLLWHVFGANSMAHQPFFQSGWFIESLLTQTLIVHMIRTRRIPFLQSIASAPVLALTTAVILIGLFVPFTGLGAKIGMVALPPAFFGWVALTVLTYGVLTQLMKLVYIRRYGRWL</sequence>
<feature type="transmembrane region" description="Helical" evidence="18">
    <location>
        <begin position="276"/>
        <end position="294"/>
    </location>
</feature>
<dbReference type="NCBIfam" id="TIGR01494">
    <property type="entry name" value="ATPase_P-type"/>
    <property type="match status" value="2"/>
</dbReference>
<evidence type="ECO:0000256" key="14">
    <source>
        <dbReference type="ARBA" id="ARBA00022989"/>
    </source>
</evidence>
<dbReference type="SMART" id="SM00831">
    <property type="entry name" value="Cation_ATPase_N"/>
    <property type="match status" value="1"/>
</dbReference>
<dbReference type="PRINTS" id="PR01836">
    <property type="entry name" value="MGATPASE"/>
</dbReference>
<dbReference type="SFLD" id="SFLDG00002">
    <property type="entry name" value="C1.7:_P-type_atpase_like"/>
    <property type="match status" value="1"/>
</dbReference>
<keyword evidence="9 18" id="KW-0812">Transmembrane</keyword>
<dbReference type="PANTHER" id="PTHR42861">
    <property type="entry name" value="CALCIUM-TRANSPORTING ATPASE"/>
    <property type="match status" value="1"/>
</dbReference>
<keyword evidence="21" id="KW-1185">Reference proteome</keyword>
<proteinExistence type="inferred from homology"/>
<protein>
    <recommendedName>
        <fullName evidence="5">Magnesium-transporting ATPase, P-type 1</fullName>
        <ecNumber evidence="4">7.2.2.14</ecNumber>
    </recommendedName>
    <alternativeName>
        <fullName evidence="16">Mg(2+) transport ATPase, P-type 1</fullName>
    </alternativeName>
</protein>
<feature type="transmembrane region" description="Helical" evidence="18">
    <location>
        <begin position="104"/>
        <end position="122"/>
    </location>
</feature>
<dbReference type="PROSITE" id="PS00154">
    <property type="entry name" value="ATPASE_E1_E2"/>
    <property type="match status" value="1"/>
</dbReference>
<dbReference type="EMBL" id="LVJS01000047">
    <property type="protein sequence ID" value="KZC23315.1"/>
    <property type="molecule type" value="Genomic_DNA"/>
</dbReference>
<dbReference type="InterPro" id="IPR018303">
    <property type="entry name" value="ATPase_P-typ_P_site"/>
</dbReference>
<comment type="subcellular location">
    <subcellularLocation>
        <location evidence="2">Cell inner membrane</location>
        <topology evidence="2">Multi-pass membrane protein</topology>
    </subcellularLocation>
</comment>
<evidence type="ECO:0000313" key="20">
    <source>
        <dbReference type="EMBL" id="KZC23315.1"/>
    </source>
</evidence>
<dbReference type="InterPro" id="IPR006068">
    <property type="entry name" value="ATPase_P-typ_cation-transptr_C"/>
</dbReference>
<evidence type="ECO:0000256" key="5">
    <source>
        <dbReference type="ARBA" id="ARBA00013555"/>
    </source>
</evidence>
<dbReference type="Pfam" id="PF00689">
    <property type="entry name" value="Cation_ATPase_C"/>
    <property type="match status" value="1"/>
</dbReference>
<dbReference type="Gene3D" id="1.20.1110.10">
    <property type="entry name" value="Calcium-transporting ATPase, transmembrane domain"/>
    <property type="match status" value="1"/>
</dbReference>
<dbReference type="GO" id="GO:0005886">
    <property type="term" value="C:plasma membrane"/>
    <property type="evidence" value="ECO:0007669"/>
    <property type="project" value="UniProtKB-SubCell"/>
</dbReference>
<feature type="transmembrane region" description="Helical" evidence="18">
    <location>
        <begin position="692"/>
        <end position="709"/>
    </location>
</feature>
<dbReference type="SFLD" id="SFLDF00027">
    <property type="entry name" value="p-type_atpase"/>
    <property type="match status" value="1"/>
</dbReference>
<keyword evidence="11" id="KW-0067">ATP-binding</keyword>
<evidence type="ECO:0000256" key="11">
    <source>
        <dbReference type="ARBA" id="ARBA00022840"/>
    </source>
</evidence>
<keyword evidence="13" id="KW-1278">Translocase</keyword>
<dbReference type="NCBIfam" id="NF011702">
    <property type="entry name" value="PRK15122.1"/>
    <property type="match status" value="1"/>
</dbReference>
<dbReference type="Gene3D" id="2.70.150.10">
    <property type="entry name" value="Calcium-transporting ATPase, cytoplasmic transduction domain A"/>
    <property type="match status" value="1"/>
</dbReference>
<keyword evidence="8" id="KW-0597">Phosphoprotein</keyword>
<feature type="transmembrane region" description="Helical" evidence="18">
    <location>
        <begin position="753"/>
        <end position="776"/>
    </location>
</feature>
<dbReference type="SUPFAM" id="SSF81665">
    <property type="entry name" value="Calcium ATPase, transmembrane domain M"/>
    <property type="match status" value="1"/>
</dbReference>
<keyword evidence="14 18" id="KW-1133">Transmembrane helix</keyword>
<evidence type="ECO:0000256" key="17">
    <source>
        <dbReference type="ARBA" id="ARBA00047295"/>
    </source>
</evidence>
<dbReference type="SUPFAM" id="SSF81653">
    <property type="entry name" value="Calcium ATPase, transduction domain A"/>
    <property type="match status" value="1"/>
</dbReference>
<evidence type="ECO:0000256" key="4">
    <source>
        <dbReference type="ARBA" id="ARBA00012786"/>
    </source>
</evidence>
<evidence type="ECO:0000259" key="19">
    <source>
        <dbReference type="SMART" id="SM00831"/>
    </source>
</evidence>
<dbReference type="eggNOG" id="COG0474">
    <property type="taxonomic scope" value="Bacteria"/>
</dbReference>
<dbReference type="GO" id="GO:0015444">
    <property type="term" value="F:P-type magnesium transporter activity"/>
    <property type="evidence" value="ECO:0007669"/>
    <property type="project" value="UniProtKB-EC"/>
</dbReference>
<dbReference type="NCBIfam" id="TIGR01524">
    <property type="entry name" value="ATPase-IIIB_Mg"/>
    <property type="match status" value="1"/>
</dbReference>
<feature type="domain" description="Cation-transporting P-type ATPase N-terminal" evidence="19">
    <location>
        <begin position="28"/>
        <end position="101"/>
    </location>
</feature>
<evidence type="ECO:0000256" key="2">
    <source>
        <dbReference type="ARBA" id="ARBA00004429"/>
    </source>
</evidence>
<dbReference type="InterPro" id="IPR023299">
    <property type="entry name" value="ATPase_P-typ_cyto_dom_N"/>
</dbReference>
<evidence type="ECO:0000313" key="21">
    <source>
        <dbReference type="Proteomes" id="UP000076131"/>
    </source>
</evidence>
<keyword evidence="12" id="KW-0460">Magnesium</keyword>
<dbReference type="CDD" id="cd02077">
    <property type="entry name" value="P-type_ATPase_Mg"/>
    <property type="match status" value="1"/>
</dbReference>
<dbReference type="STRING" id="416169.RHOFW104T7_14140"/>
<dbReference type="AlphaFoldDB" id="A0A154QGI7"/>
<dbReference type="Proteomes" id="UP000076131">
    <property type="component" value="Unassembled WGS sequence"/>
</dbReference>
<dbReference type="InterPro" id="IPR006415">
    <property type="entry name" value="P-type_ATPase_IIIB"/>
</dbReference>
<dbReference type="InterPro" id="IPR001757">
    <property type="entry name" value="P_typ_ATPase"/>
</dbReference>
<dbReference type="InterPro" id="IPR059000">
    <property type="entry name" value="ATPase_P-type_domA"/>
</dbReference>
<dbReference type="GO" id="GO:0005524">
    <property type="term" value="F:ATP binding"/>
    <property type="evidence" value="ECO:0007669"/>
    <property type="project" value="UniProtKB-KW"/>
</dbReference>
<dbReference type="Gene3D" id="3.40.50.1000">
    <property type="entry name" value="HAD superfamily/HAD-like"/>
    <property type="match status" value="1"/>
</dbReference>
<evidence type="ECO:0000256" key="15">
    <source>
        <dbReference type="ARBA" id="ARBA00023136"/>
    </source>
</evidence>
<dbReference type="Gene3D" id="3.40.1110.10">
    <property type="entry name" value="Calcium-transporting ATPase, cytoplasmic domain N"/>
    <property type="match status" value="1"/>
</dbReference>
<evidence type="ECO:0000256" key="8">
    <source>
        <dbReference type="ARBA" id="ARBA00022553"/>
    </source>
</evidence>
<keyword evidence="15 18" id="KW-0472">Membrane</keyword>
<organism evidence="20 21">
    <name type="scientific">Rhodanobacter thiooxydans</name>
    <dbReference type="NCBI Taxonomy" id="416169"/>
    <lineage>
        <taxon>Bacteria</taxon>
        <taxon>Pseudomonadati</taxon>
        <taxon>Pseudomonadota</taxon>
        <taxon>Gammaproteobacteria</taxon>
        <taxon>Lysobacterales</taxon>
        <taxon>Rhodanobacteraceae</taxon>
        <taxon>Rhodanobacter</taxon>
    </lineage>
</organism>
<reference evidence="20 21" key="1">
    <citation type="journal article" date="2016" name="MBio">
        <title>Lateral Gene Transfer in a Heavy Metal-Contaminated-Groundwater Microbial Community.</title>
        <authorList>
            <person name="Hemme C.L."/>
            <person name="Green S.J."/>
            <person name="Rishishwar L."/>
            <person name="Prakash O."/>
            <person name="Pettenato A."/>
            <person name="Chakraborty R."/>
            <person name="Deutschbauer A.M."/>
            <person name="Van Nostrand J.D."/>
            <person name="Wu L."/>
            <person name="He Z."/>
            <person name="Jordan I.K."/>
            <person name="Hazen T.C."/>
            <person name="Arkin A.P."/>
            <person name="Kostka J.E."/>
            <person name="Zhou J."/>
        </authorList>
    </citation>
    <scope>NUCLEOTIDE SEQUENCE [LARGE SCALE GENOMIC DNA]</scope>
    <source>
        <strain evidence="20 21">FW104-T7</strain>
    </source>
</reference>
<comment type="catalytic activity">
    <reaction evidence="17">
        <text>Mg(2+)(out) + ATP + H2O = Mg(2+)(in) + ADP + phosphate + H(+)</text>
        <dbReference type="Rhea" id="RHEA:10260"/>
        <dbReference type="ChEBI" id="CHEBI:15377"/>
        <dbReference type="ChEBI" id="CHEBI:15378"/>
        <dbReference type="ChEBI" id="CHEBI:18420"/>
        <dbReference type="ChEBI" id="CHEBI:30616"/>
        <dbReference type="ChEBI" id="CHEBI:43474"/>
        <dbReference type="ChEBI" id="CHEBI:456216"/>
        <dbReference type="EC" id="7.2.2.14"/>
    </reaction>
</comment>
<dbReference type="EC" id="7.2.2.14" evidence="4"/>
<feature type="transmembrane region" description="Helical" evidence="18">
    <location>
        <begin position="80"/>
        <end position="98"/>
    </location>
</feature>
<feature type="transmembrane region" description="Helical" evidence="18">
    <location>
        <begin position="854"/>
        <end position="876"/>
    </location>
</feature>
<evidence type="ECO:0000256" key="10">
    <source>
        <dbReference type="ARBA" id="ARBA00022741"/>
    </source>
</evidence>
<evidence type="ECO:0000256" key="6">
    <source>
        <dbReference type="ARBA" id="ARBA00022475"/>
    </source>
</evidence>
<feature type="transmembrane region" description="Helical" evidence="18">
    <location>
        <begin position="818"/>
        <end position="842"/>
    </location>
</feature>